<dbReference type="PANTHER" id="PTHR10622">
    <property type="entry name" value="HET DOMAIN-CONTAINING PROTEIN"/>
    <property type="match status" value="1"/>
</dbReference>
<feature type="region of interest" description="Disordered" evidence="1">
    <location>
        <begin position="734"/>
        <end position="761"/>
    </location>
</feature>
<dbReference type="InterPro" id="IPR010730">
    <property type="entry name" value="HET"/>
</dbReference>
<keyword evidence="2" id="KW-1133">Transmembrane helix</keyword>
<accession>A0AA39XMU5</accession>
<keyword evidence="5" id="KW-1185">Reference proteome</keyword>
<sequence length="761" mass="84945">MRLLNAETLEVEDGFFEKNTPRYAILSHVWGNEEVVLQDLDDRIAATQKAGYRKIEKTCRLALKEGFHYVWIDTCCIDKLSSAELSEAINSMFRWYQNAGICYVYLSDVDSGLTDDNFASQFRTSKWFTRGWTLQELIAPHQLTFLTSNWDYLSDRAGLSHSISDITGINQKFLRNRRQGDVSIGGLPSQPSVAGIQSLLAQASIAERMSWASARQTTRVEDLAYSLLGIFGVNMPLLYGEGENAFLRLQHTIAGQSSDQTLFAWSRRTSLPAHTTSGIFATSPSAFENSANLVPFDNQDDIAPFSVTNRGLHITIPMKDGSALLQCRHRDDIGTISTIVLRKVRGKVYARAETDLLGTVSYQAWRWWSKETVYLATSAADIQEGAEGGFVIRNLPQGFNTSGAHVGRVIPFRNQLSWKLGGGERFEDAIILKQGEFEASLTLWAWRTSRSFNSRTIRKTLAGYQFTTRPRPTTTSINNTGPVEHFSALAHPKGTVVHAAITQEKVLGQNIFFVDVVLTTNPVTVAWIRLTTAVDLVYHRAVVWAANATPAAFSISLVEVAERMTAFADSLSFTLLTFWMPWIIHSVIYAILPVLSSLVNPDHKVYVRHLLSFEQMRVYVTLLYEITVLVLIVGYDYSGAGYKPSYLRSADVEESNTLWLTEYIFPHEGWVHMGIVFFISFILQAVMPSALLRSLLLILVGAMVSMVGLMLAFLSSRSVMESFIWHAILARDQSDEIETSKPEASAKDTDAENRGVGKGSG</sequence>
<keyword evidence="2" id="KW-0472">Membrane</keyword>
<dbReference type="Proteomes" id="UP001174934">
    <property type="component" value="Unassembled WGS sequence"/>
</dbReference>
<evidence type="ECO:0000256" key="1">
    <source>
        <dbReference type="SAM" id="MobiDB-lite"/>
    </source>
</evidence>
<organism evidence="4 5">
    <name type="scientific">Bombardia bombarda</name>
    <dbReference type="NCBI Taxonomy" id="252184"/>
    <lineage>
        <taxon>Eukaryota</taxon>
        <taxon>Fungi</taxon>
        <taxon>Dikarya</taxon>
        <taxon>Ascomycota</taxon>
        <taxon>Pezizomycotina</taxon>
        <taxon>Sordariomycetes</taxon>
        <taxon>Sordariomycetidae</taxon>
        <taxon>Sordariales</taxon>
        <taxon>Lasiosphaeriaceae</taxon>
        <taxon>Bombardia</taxon>
    </lineage>
</organism>
<dbReference type="Pfam" id="PF06985">
    <property type="entry name" value="HET"/>
    <property type="match status" value="1"/>
</dbReference>
<name>A0AA39XMU5_9PEZI</name>
<proteinExistence type="predicted"/>
<dbReference type="AlphaFoldDB" id="A0AA39XMU5"/>
<feature type="transmembrane region" description="Helical" evidence="2">
    <location>
        <begin position="573"/>
        <end position="595"/>
    </location>
</feature>
<evidence type="ECO:0000313" key="5">
    <source>
        <dbReference type="Proteomes" id="UP001174934"/>
    </source>
</evidence>
<gene>
    <name evidence="4" type="ORF">B0T17DRAFT_519360</name>
</gene>
<dbReference type="EMBL" id="JAULSR010000001">
    <property type="protein sequence ID" value="KAK0636550.1"/>
    <property type="molecule type" value="Genomic_DNA"/>
</dbReference>
<evidence type="ECO:0000259" key="3">
    <source>
        <dbReference type="Pfam" id="PF06985"/>
    </source>
</evidence>
<evidence type="ECO:0000313" key="4">
    <source>
        <dbReference type="EMBL" id="KAK0636550.1"/>
    </source>
</evidence>
<reference evidence="4" key="1">
    <citation type="submission" date="2023-06" db="EMBL/GenBank/DDBJ databases">
        <title>Genome-scale phylogeny and comparative genomics of the fungal order Sordariales.</title>
        <authorList>
            <consortium name="Lawrence Berkeley National Laboratory"/>
            <person name="Hensen N."/>
            <person name="Bonometti L."/>
            <person name="Westerberg I."/>
            <person name="Brannstrom I.O."/>
            <person name="Guillou S."/>
            <person name="Cros-Aarteil S."/>
            <person name="Calhoun S."/>
            <person name="Haridas S."/>
            <person name="Kuo A."/>
            <person name="Mondo S."/>
            <person name="Pangilinan J."/>
            <person name="Riley R."/>
            <person name="LaButti K."/>
            <person name="Andreopoulos B."/>
            <person name="Lipzen A."/>
            <person name="Chen C."/>
            <person name="Yanf M."/>
            <person name="Daum C."/>
            <person name="Ng V."/>
            <person name="Clum A."/>
            <person name="Steindorff A."/>
            <person name="Ohm R."/>
            <person name="Martin F."/>
            <person name="Silar P."/>
            <person name="Natvig D."/>
            <person name="Lalanne C."/>
            <person name="Gautier V."/>
            <person name="Ament-velasquez S.L."/>
            <person name="Kruys A."/>
            <person name="Hutchinson M.I."/>
            <person name="Powell A.J."/>
            <person name="Barry K."/>
            <person name="Miller A.N."/>
            <person name="Grigoriev I.V."/>
            <person name="Debuchy R."/>
            <person name="Gladieux P."/>
            <person name="Thoren M.H."/>
            <person name="Johannesson H."/>
        </authorList>
    </citation>
    <scope>NUCLEOTIDE SEQUENCE</scope>
    <source>
        <strain evidence="4">SMH3391-2</strain>
    </source>
</reference>
<feature type="transmembrane region" description="Helical" evidence="2">
    <location>
        <begin position="616"/>
        <end position="635"/>
    </location>
</feature>
<feature type="transmembrane region" description="Helical" evidence="2">
    <location>
        <begin position="694"/>
        <end position="714"/>
    </location>
</feature>
<protein>
    <submittedName>
        <fullName evidence="4">Heterokaryon incompatibility protein-domain-containing protein</fullName>
    </submittedName>
</protein>
<feature type="compositionally biased region" description="Basic and acidic residues" evidence="1">
    <location>
        <begin position="734"/>
        <end position="755"/>
    </location>
</feature>
<evidence type="ECO:0000256" key="2">
    <source>
        <dbReference type="SAM" id="Phobius"/>
    </source>
</evidence>
<dbReference type="PANTHER" id="PTHR10622:SF10">
    <property type="entry name" value="HET DOMAIN-CONTAINING PROTEIN"/>
    <property type="match status" value="1"/>
</dbReference>
<feature type="transmembrane region" description="Helical" evidence="2">
    <location>
        <begin position="669"/>
        <end position="687"/>
    </location>
</feature>
<feature type="domain" description="Heterokaryon incompatibility" evidence="3">
    <location>
        <begin position="23"/>
        <end position="111"/>
    </location>
</feature>
<comment type="caution">
    <text evidence="4">The sequence shown here is derived from an EMBL/GenBank/DDBJ whole genome shotgun (WGS) entry which is preliminary data.</text>
</comment>
<keyword evidence="2" id="KW-0812">Transmembrane</keyword>